<dbReference type="InterPro" id="IPR052783">
    <property type="entry name" value="Metabolic/Drug-Res_Regulator"/>
</dbReference>
<dbReference type="Proteomes" id="UP000779574">
    <property type="component" value="Unassembled WGS sequence"/>
</dbReference>
<feature type="domain" description="Zn(2)-C6 fungal-type" evidence="3">
    <location>
        <begin position="23"/>
        <end position="52"/>
    </location>
</feature>
<accession>A0A9P8ERM9</accession>
<evidence type="ECO:0000256" key="2">
    <source>
        <dbReference type="SAM" id="MobiDB-lite"/>
    </source>
</evidence>
<comment type="caution">
    <text evidence="4">The sequence shown here is derived from an EMBL/GenBank/DDBJ whole genome shotgun (WGS) entry which is preliminary data.</text>
</comment>
<evidence type="ECO:0000256" key="1">
    <source>
        <dbReference type="ARBA" id="ARBA00023242"/>
    </source>
</evidence>
<evidence type="ECO:0000313" key="5">
    <source>
        <dbReference type="Proteomes" id="UP000779574"/>
    </source>
</evidence>
<name>A0A9P8ERM9_AURME</name>
<keyword evidence="1" id="KW-0539">Nucleus</keyword>
<dbReference type="PANTHER" id="PTHR47655">
    <property type="entry name" value="QUINIC ACID UTILIZATION ACTIVATOR"/>
    <property type="match status" value="1"/>
</dbReference>
<evidence type="ECO:0000313" key="4">
    <source>
        <dbReference type="EMBL" id="KAG9696190.1"/>
    </source>
</evidence>
<dbReference type="PANTHER" id="PTHR47655:SF3">
    <property type="entry name" value="ZN(II)2CYS6 TRANSCRIPTION FACTOR (EUROFUNG)"/>
    <property type="match status" value="1"/>
</dbReference>
<dbReference type="SUPFAM" id="SSF57701">
    <property type="entry name" value="Zn2/Cys6 DNA-binding domain"/>
    <property type="match status" value="1"/>
</dbReference>
<reference evidence="4" key="1">
    <citation type="journal article" date="2021" name="J Fungi (Basel)">
        <title>Virulence traits and population genomics of the black yeast Aureobasidium melanogenum.</title>
        <authorList>
            <person name="Cernosa A."/>
            <person name="Sun X."/>
            <person name="Gostincar C."/>
            <person name="Fang C."/>
            <person name="Gunde-Cimerman N."/>
            <person name="Song Z."/>
        </authorList>
    </citation>
    <scope>NUCLEOTIDE SEQUENCE</scope>
    <source>
        <strain evidence="4">EXF-9911</strain>
    </source>
</reference>
<reference evidence="4" key="2">
    <citation type="submission" date="2021-08" db="EMBL/GenBank/DDBJ databases">
        <authorList>
            <person name="Gostincar C."/>
            <person name="Sun X."/>
            <person name="Song Z."/>
            <person name="Gunde-Cimerman N."/>
        </authorList>
    </citation>
    <scope>NUCLEOTIDE SEQUENCE</scope>
    <source>
        <strain evidence="4">EXF-9911</strain>
    </source>
</reference>
<dbReference type="InterPro" id="IPR036864">
    <property type="entry name" value="Zn2-C6_fun-type_DNA-bd_sf"/>
</dbReference>
<dbReference type="SMART" id="SM00066">
    <property type="entry name" value="GAL4"/>
    <property type="match status" value="1"/>
</dbReference>
<dbReference type="CDD" id="cd00067">
    <property type="entry name" value="GAL4"/>
    <property type="match status" value="1"/>
</dbReference>
<sequence>MPPTKQTETQDLGDISKQRASKACNRCRVKKARCSGGYPCSRCKSSDALCIFGYPKKSKRKEFPEHYVRTLELQQFKLVAGLRTMYFMLLAANAWPGTRLSESQGNPFIHDILDRLGLLDPESDRSMEMELGIDGDISDEQRTDTDEASISGSPESSQQGFAISSQPCFGSSSALPDCASFQPQLVSSACDTQMAIHPWQPQSVQLQPHQFSSFPQPLTNDFLSRPEGMEIADWDRFNSSQPWWQQNAQRLEAISPASVGSVLEVSDINTAADTNDLKTLTTSDSYLVDPGVYACDFDVVS</sequence>
<dbReference type="GO" id="GO:0000981">
    <property type="term" value="F:DNA-binding transcription factor activity, RNA polymerase II-specific"/>
    <property type="evidence" value="ECO:0007669"/>
    <property type="project" value="InterPro"/>
</dbReference>
<feature type="non-terminal residue" evidence="4">
    <location>
        <position position="301"/>
    </location>
</feature>
<gene>
    <name evidence="4" type="ORF">KCU76_g3901</name>
</gene>
<dbReference type="Pfam" id="PF00172">
    <property type="entry name" value="Zn_clus"/>
    <property type="match status" value="1"/>
</dbReference>
<dbReference type="OrthoDB" id="4151048at2759"/>
<dbReference type="EMBL" id="JAHFXF010000109">
    <property type="protein sequence ID" value="KAG9696190.1"/>
    <property type="molecule type" value="Genomic_DNA"/>
</dbReference>
<dbReference type="GO" id="GO:0008270">
    <property type="term" value="F:zinc ion binding"/>
    <property type="evidence" value="ECO:0007669"/>
    <property type="project" value="InterPro"/>
</dbReference>
<dbReference type="AlphaFoldDB" id="A0A9P8ERM9"/>
<dbReference type="PROSITE" id="PS00463">
    <property type="entry name" value="ZN2_CY6_FUNGAL_1"/>
    <property type="match status" value="1"/>
</dbReference>
<organism evidence="4 5">
    <name type="scientific">Aureobasidium melanogenum</name>
    <name type="common">Aureobasidium pullulans var. melanogenum</name>
    <dbReference type="NCBI Taxonomy" id="46634"/>
    <lineage>
        <taxon>Eukaryota</taxon>
        <taxon>Fungi</taxon>
        <taxon>Dikarya</taxon>
        <taxon>Ascomycota</taxon>
        <taxon>Pezizomycotina</taxon>
        <taxon>Dothideomycetes</taxon>
        <taxon>Dothideomycetidae</taxon>
        <taxon>Dothideales</taxon>
        <taxon>Saccotheciaceae</taxon>
        <taxon>Aureobasidium</taxon>
    </lineage>
</organism>
<dbReference type="Gene3D" id="4.10.240.10">
    <property type="entry name" value="Zn(2)-C6 fungal-type DNA-binding domain"/>
    <property type="match status" value="1"/>
</dbReference>
<feature type="region of interest" description="Disordered" evidence="2">
    <location>
        <begin position="133"/>
        <end position="163"/>
    </location>
</feature>
<protein>
    <recommendedName>
        <fullName evidence="3">Zn(2)-C6 fungal-type domain-containing protein</fullName>
    </recommendedName>
</protein>
<dbReference type="InterPro" id="IPR001138">
    <property type="entry name" value="Zn2Cys6_DnaBD"/>
</dbReference>
<evidence type="ECO:0000259" key="3">
    <source>
        <dbReference type="PROSITE" id="PS50048"/>
    </source>
</evidence>
<proteinExistence type="predicted"/>
<feature type="compositionally biased region" description="Polar residues" evidence="2">
    <location>
        <begin position="148"/>
        <end position="163"/>
    </location>
</feature>
<dbReference type="PROSITE" id="PS50048">
    <property type="entry name" value="ZN2_CY6_FUNGAL_2"/>
    <property type="match status" value="1"/>
</dbReference>